<dbReference type="AlphaFoldDB" id="A0A4C1VBG9"/>
<sequence length="75" mass="8666">MDILRPRCRHLSKRSGFGGDCPKEWRRFGLMGGALTYWTYSRVKNERGTAYLSRKNGDNIFIEYRSGYGEPACLV</sequence>
<accession>A0A4C1VBG9</accession>
<evidence type="ECO:0000313" key="1">
    <source>
        <dbReference type="EMBL" id="GBP35973.1"/>
    </source>
</evidence>
<dbReference type="EMBL" id="BGZK01000312">
    <property type="protein sequence ID" value="GBP35973.1"/>
    <property type="molecule type" value="Genomic_DNA"/>
</dbReference>
<evidence type="ECO:0000313" key="2">
    <source>
        <dbReference type="Proteomes" id="UP000299102"/>
    </source>
</evidence>
<gene>
    <name evidence="1" type="ORF">EVAR_91524_1</name>
</gene>
<name>A0A4C1VBG9_EUMVA</name>
<protein>
    <submittedName>
        <fullName evidence="1">Uncharacterized protein</fullName>
    </submittedName>
</protein>
<reference evidence="1 2" key="1">
    <citation type="journal article" date="2019" name="Commun. Biol.">
        <title>The bagworm genome reveals a unique fibroin gene that provides high tensile strength.</title>
        <authorList>
            <person name="Kono N."/>
            <person name="Nakamura H."/>
            <person name="Ohtoshi R."/>
            <person name="Tomita M."/>
            <person name="Numata K."/>
            <person name="Arakawa K."/>
        </authorList>
    </citation>
    <scope>NUCLEOTIDE SEQUENCE [LARGE SCALE GENOMIC DNA]</scope>
</reference>
<dbReference type="Proteomes" id="UP000299102">
    <property type="component" value="Unassembled WGS sequence"/>
</dbReference>
<organism evidence="1 2">
    <name type="scientific">Eumeta variegata</name>
    <name type="common">Bagworm moth</name>
    <name type="synonym">Eumeta japonica</name>
    <dbReference type="NCBI Taxonomy" id="151549"/>
    <lineage>
        <taxon>Eukaryota</taxon>
        <taxon>Metazoa</taxon>
        <taxon>Ecdysozoa</taxon>
        <taxon>Arthropoda</taxon>
        <taxon>Hexapoda</taxon>
        <taxon>Insecta</taxon>
        <taxon>Pterygota</taxon>
        <taxon>Neoptera</taxon>
        <taxon>Endopterygota</taxon>
        <taxon>Lepidoptera</taxon>
        <taxon>Glossata</taxon>
        <taxon>Ditrysia</taxon>
        <taxon>Tineoidea</taxon>
        <taxon>Psychidae</taxon>
        <taxon>Oiketicinae</taxon>
        <taxon>Eumeta</taxon>
    </lineage>
</organism>
<keyword evidence="2" id="KW-1185">Reference proteome</keyword>
<comment type="caution">
    <text evidence="1">The sequence shown here is derived from an EMBL/GenBank/DDBJ whole genome shotgun (WGS) entry which is preliminary data.</text>
</comment>
<proteinExistence type="predicted"/>